<organism evidence="8">
    <name type="scientific">candidate division WOR-3 bacterium</name>
    <dbReference type="NCBI Taxonomy" id="2052148"/>
    <lineage>
        <taxon>Bacteria</taxon>
        <taxon>Bacteria division WOR-3</taxon>
    </lineage>
</organism>
<evidence type="ECO:0000256" key="2">
    <source>
        <dbReference type="ARBA" id="ARBA00023012"/>
    </source>
</evidence>
<evidence type="ECO:0000256" key="1">
    <source>
        <dbReference type="ARBA" id="ARBA00022553"/>
    </source>
</evidence>
<dbReference type="InterPro" id="IPR050595">
    <property type="entry name" value="Bact_response_regulator"/>
</dbReference>
<dbReference type="SUPFAM" id="SSF52172">
    <property type="entry name" value="CheY-like"/>
    <property type="match status" value="1"/>
</dbReference>
<dbReference type="EMBL" id="DSTT01000001">
    <property type="protein sequence ID" value="HFK23172.1"/>
    <property type="molecule type" value="Genomic_DNA"/>
</dbReference>
<evidence type="ECO:0000313" key="8">
    <source>
        <dbReference type="EMBL" id="HFK23172.1"/>
    </source>
</evidence>
<feature type="domain" description="Response regulatory" evidence="7">
    <location>
        <begin position="10"/>
        <end position="126"/>
    </location>
</feature>
<sequence>MKQKDEKVKKILIIDDDEDIISLIRIILENENYTVIGALNGDEGIKYALKEKPDLILLDIMMPGTDGWEVMKMLHTDEKTRKIPVAMLTCKTDVRDKLTGLQEGAIDYITKPFSPEELITRVNKIFKILN</sequence>
<dbReference type="PANTHER" id="PTHR44591">
    <property type="entry name" value="STRESS RESPONSE REGULATOR PROTEIN 1"/>
    <property type="match status" value="1"/>
</dbReference>
<evidence type="ECO:0000256" key="6">
    <source>
        <dbReference type="PROSITE-ProRule" id="PRU00169"/>
    </source>
</evidence>
<dbReference type="Gene3D" id="3.40.50.2300">
    <property type="match status" value="1"/>
</dbReference>
<keyword evidence="1 6" id="KW-0597">Phosphoprotein</keyword>
<evidence type="ECO:0000256" key="3">
    <source>
        <dbReference type="ARBA" id="ARBA00023015"/>
    </source>
</evidence>
<keyword evidence="4" id="KW-0238">DNA-binding</keyword>
<keyword evidence="3" id="KW-0805">Transcription regulation</keyword>
<name>A0A7C3J5D4_UNCW3</name>
<feature type="modified residue" description="4-aspartylphosphate" evidence="6">
    <location>
        <position position="59"/>
    </location>
</feature>
<comment type="caution">
    <text evidence="8">The sequence shown here is derived from an EMBL/GenBank/DDBJ whole genome shotgun (WGS) entry which is preliminary data.</text>
</comment>
<dbReference type="AlphaFoldDB" id="A0A7C3J5D4"/>
<dbReference type="InterPro" id="IPR011006">
    <property type="entry name" value="CheY-like_superfamily"/>
</dbReference>
<dbReference type="GO" id="GO:0000160">
    <property type="term" value="P:phosphorelay signal transduction system"/>
    <property type="evidence" value="ECO:0007669"/>
    <property type="project" value="UniProtKB-KW"/>
</dbReference>
<dbReference type="PANTHER" id="PTHR44591:SF3">
    <property type="entry name" value="RESPONSE REGULATORY DOMAIN-CONTAINING PROTEIN"/>
    <property type="match status" value="1"/>
</dbReference>
<dbReference type="InterPro" id="IPR001789">
    <property type="entry name" value="Sig_transdc_resp-reg_receiver"/>
</dbReference>
<reference evidence="8" key="1">
    <citation type="journal article" date="2020" name="mSystems">
        <title>Genome- and Community-Level Interaction Insights into Carbon Utilization and Element Cycling Functions of Hydrothermarchaeota in Hydrothermal Sediment.</title>
        <authorList>
            <person name="Zhou Z."/>
            <person name="Liu Y."/>
            <person name="Xu W."/>
            <person name="Pan J."/>
            <person name="Luo Z.H."/>
            <person name="Li M."/>
        </authorList>
    </citation>
    <scope>NUCLEOTIDE SEQUENCE [LARGE SCALE GENOMIC DNA]</scope>
    <source>
        <strain evidence="8">SpSt-464</strain>
    </source>
</reference>
<proteinExistence type="predicted"/>
<dbReference type="Pfam" id="PF00072">
    <property type="entry name" value="Response_reg"/>
    <property type="match status" value="1"/>
</dbReference>
<keyword evidence="2" id="KW-0902">Two-component regulatory system</keyword>
<protein>
    <submittedName>
        <fullName evidence="8">Response regulator</fullName>
    </submittedName>
</protein>
<dbReference type="SMART" id="SM00448">
    <property type="entry name" value="REC"/>
    <property type="match status" value="1"/>
</dbReference>
<evidence type="ECO:0000256" key="4">
    <source>
        <dbReference type="ARBA" id="ARBA00023125"/>
    </source>
</evidence>
<evidence type="ECO:0000259" key="7">
    <source>
        <dbReference type="PROSITE" id="PS50110"/>
    </source>
</evidence>
<evidence type="ECO:0000256" key="5">
    <source>
        <dbReference type="ARBA" id="ARBA00023163"/>
    </source>
</evidence>
<gene>
    <name evidence="8" type="ORF">ENS15_00745</name>
</gene>
<dbReference type="GO" id="GO:0003677">
    <property type="term" value="F:DNA binding"/>
    <property type="evidence" value="ECO:0007669"/>
    <property type="project" value="UniProtKB-KW"/>
</dbReference>
<accession>A0A7C3J5D4</accession>
<dbReference type="FunFam" id="3.40.50.2300:FF:000001">
    <property type="entry name" value="DNA-binding response regulator PhoB"/>
    <property type="match status" value="1"/>
</dbReference>
<dbReference type="PROSITE" id="PS50110">
    <property type="entry name" value="RESPONSE_REGULATORY"/>
    <property type="match status" value="1"/>
</dbReference>
<keyword evidence="5" id="KW-0804">Transcription</keyword>